<evidence type="ECO:0000313" key="2">
    <source>
        <dbReference type="Proteomes" id="UP000814128"/>
    </source>
</evidence>
<reference evidence="1" key="2">
    <citation type="journal article" date="2022" name="New Phytol.">
        <title>Evolutionary transition to the ectomycorrhizal habit in the genomes of a hyperdiverse lineage of mushroom-forming fungi.</title>
        <authorList>
            <person name="Looney B."/>
            <person name="Miyauchi S."/>
            <person name="Morin E."/>
            <person name="Drula E."/>
            <person name="Courty P.E."/>
            <person name="Kohler A."/>
            <person name="Kuo A."/>
            <person name="LaButti K."/>
            <person name="Pangilinan J."/>
            <person name="Lipzen A."/>
            <person name="Riley R."/>
            <person name="Andreopoulos W."/>
            <person name="He G."/>
            <person name="Johnson J."/>
            <person name="Nolan M."/>
            <person name="Tritt A."/>
            <person name="Barry K.W."/>
            <person name="Grigoriev I.V."/>
            <person name="Nagy L.G."/>
            <person name="Hibbett D."/>
            <person name="Henrissat B."/>
            <person name="Matheny P.B."/>
            <person name="Labbe J."/>
            <person name="Martin F.M."/>
        </authorList>
    </citation>
    <scope>NUCLEOTIDE SEQUENCE</scope>
    <source>
        <strain evidence="1">EC-137</strain>
    </source>
</reference>
<organism evidence="1 2">
    <name type="scientific">Vararia minispora EC-137</name>
    <dbReference type="NCBI Taxonomy" id="1314806"/>
    <lineage>
        <taxon>Eukaryota</taxon>
        <taxon>Fungi</taxon>
        <taxon>Dikarya</taxon>
        <taxon>Basidiomycota</taxon>
        <taxon>Agaricomycotina</taxon>
        <taxon>Agaricomycetes</taxon>
        <taxon>Russulales</taxon>
        <taxon>Lachnocladiaceae</taxon>
        <taxon>Vararia</taxon>
    </lineage>
</organism>
<proteinExistence type="predicted"/>
<sequence>MSNPASKTIDTTNTLDARRARARMSDLRREMPLLSLLYDDDQEFAYPFENAIAALLPDTIGERHVSHVLDAIMYTPASAAQKLRRLHPEAPTPGCTTQVSTSYTSNGDIRFQHASSSQGMHTTEDELEAHPYTPHASSHETYCQDTPSRAYSTAPMVPNNTGFRVLAPEGTALGNASAEGQVPSAPGDAVMQVPKENPRGREGWKDAVPVTRAAARPYPAPRNNREALDTMRRQPLVSKALQTEDQRRCAMRYAPKLGKAGVLRNPETGCIMFDICKAHASGRLFVDRQTRDRHVQEHHGLLNLIGCPKCGKKVKRNIRRHVETCRM</sequence>
<protein>
    <submittedName>
        <fullName evidence="1">Uncharacterized protein</fullName>
    </submittedName>
</protein>
<comment type="caution">
    <text evidence="1">The sequence shown here is derived from an EMBL/GenBank/DDBJ whole genome shotgun (WGS) entry which is preliminary data.</text>
</comment>
<keyword evidence="2" id="KW-1185">Reference proteome</keyword>
<accession>A0ACB8QJM6</accession>
<name>A0ACB8QJM6_9AGAM</name>
<evidence type="ECO:0000313" key="1">
    <source>
        <dbReference type="EMBL" id="KAI0031773.1"/>
    </source>
</evidence>
<reference evidence="1" key="1">
    <citation type="submission" date="2021-02" db="EMBL/GenBank/DDBJ databases">
        <authorList>
            <consortium name="DOE Joint Genome Institute"/>
            <person name="Ahrendt S."/>
            <person name="Looney B.P."/>
            <person name="Miyauchi S."/>
            <person name="Morin E."/>
            <person name="Drula E."/>
            <person name="Courty P.E."/>
            <person name="Chicoki N."/>
            <person name="Fauchery L."/>
            <person name="Kohler A."/>
            <person name="Kuo A."/>
            <person name="Labutti K."/>
            <person name="Pangilinan J."/>
            <person name="Lipzen A."/>
            <person name="Riley R."/>
            <person name="Andreopoulos W."/>
            <person name="He G."/>
            <person name="Johnson J."/>
            <person name="Barry K.W."/>
            <person name="Grigoriev I.V."/>
            <person name="Nagy L."/>
            <person name="Hibbett D."/>
            <person name="Henrissat B."/>
            <person name="Matheny P.B."/>
            <person name="Labbe J."/>
            <person name="Martin F."/>
        </authorList>
    </citation>
    <scope>NUCLEOTIDE SEQUENCE</scope>
    <source>
        <strain evidence="1">EC-137</strain>
    </source>
</reference>
<dbReference type="EMBL" id="MU273568">
    <property type="protein sequence ID" value="KAI0031773.1"/>
    <property type="molecule type" value="Genomic_DNA"/>
</dbReference>
<gene>
    <name evidence="1" type="ORF">K488DRAFT_71164</name>
</gene>
<dbReference type="Proteomes" id="UP000814128">
    <property type="component" value="Unassembled WGS sequence"/>
</dbReference>